<feature type="non-terminal residue" evidence="1">
    <location>
        <position position="1"/>
    </location>
</feature>
<protein>
    <submittedName>
        <fullName evidence="1">Uncharacterized protein</fullName>
    </submittedName>
</protein>
<accession>A0A371FSA0</accession>
<name>A0A371FSA0_MUCPR</name>
<evidence type="ECO:0000313" key="2">
    <source>
        <dbReference type="Proteomes" id="UP000257109"/>
    </source>
</evidence>
<dbReference type="AlphaFoldDB" id="A0A371FSA0"/>
<comment type="caution">
    <text evidence="1">The sequence shown here is derived from an EMBL/GenBank/DDBJ whole genome shotgun (WGS) entry which is preliminary data.</text>
</comment>
<dbReference type="Proteomes" id="UP000257109">
    <property type="component" value="Unassembled WGS sequence"/>
</dbReference>
<sequence>MQKVNVSTIFDTIKIIEGSQRVNMVLPRGKTLNIVNALYSSNSERNLLRFKDTCLNGYHIEIYNEVNLLFGMIGCSRSILMQKIIKNTQGHSLKRKEILQPNNLLCTTCSKEKLIIQPSPKKNWERISRISK</sequence>
<reference evidence="1" key="1">
    <citation type="submission" date="2018-05" db="EMBL/GenBank/DDBJ databases">
        <title>Draft genome of Mucuna pruriens seed.</title>
        <authorList>
            <person name="Nnadi N.E."/>
            <person name="Vos R."/>
            <person name="Hasami M.H."/>
            <person name="Devisetty U.K."/>
            <person name="Aguiy J.C."/>
        </authorList>
    </citation>
    <scope>NUCLEOTIDE SEQUENCE [LARGE SCALE GENOMIC DNA]</scope>
    <source>
        <strain evidence="1">JCA_2017</strain>
    </source>
</reference>
<proteinExistence type="predicted"/>
<evidence type="ECO:0000313" key="1">
    <source>
        <dbReference type="EMBL" id="RDX81161.1"/>
    </source>
</evidence>
<organism evidence="1 2">
    <name type="scientific">Mucuna pruriens</name>
    <name type="common">Velvet bean</name>
    <name type="synonym">Dolichos pruriens</name>
    <dbReference type="NCBI Taxonomy" id="157652"/>
    <lineage>
        <taxon>Eukaryota</taxon>
        <taxon>Viridiplantae</taxon>
        <taxon>Streptophyta</taxon>
        <taxon>Embryophyta</taxon>
        <taxon>Tracheophyta</taxon>
        <taxon>Spermatophyta</taxon>
        <taxon>Magnoliopsida</taxon>
        <taxon>eudicotyledons</taxon>
        <taxon>Gunneridae</taxon>
        <taxon>Pentapetalae</taxon>
        <taxon>rosids</taxon>
        <taxon>fabids</taxon>
        <taxon>Fabales</taxon>
        <taxon>Fabaceae</taxon>
        <taxon>Papilionoideae</taxon>
        <taxon>50 kb inversion clade</taxon>
        <taxon>NPAAA clade</taxon>
        <taxon>indigoferoid/millettioid clade</taxon>
        <taxon>Phaseoleae</taxon>
        <taxon>Mucuna</taxon>
    </lineage>
</organism>
<dbReference type="EMBL" id="QJKJ01007992">
    <property type="protein sequence ID" value="RDX81161.1"/>
    <property type="molecule type" value="Genomic_DNA"/>
</dbReference>
<keyword evidence="2" id="KW-1185">Reference proteome</keyword>
<dbReference type="OrthoDB" id="1726258at2759"/>
<gene>
    <name evidence="1" type="ORF">CR513_38190</name>
</gene>